<name>A0A5J4WTE0_9EUKA</name>
<sequence>MLSPRMQAISQIINVSRTNSPAIPEVEPQFEKTDPFQQPFQEQVVRCETPTLSARRRSSIFEETLTPDPSVCRWLLDIISEDEHMIKESAHFVLSENQLVRVVAYTFDVPESQIQFDVQDEGCCGRFCNDSTQTLNEISIGNVNILKLDVDKTLYGSVRYNTIGLVNEVKNIQNQMNNIGNGNGNGNGEVADLSNQYTKQEDDAMLLLKADKTELVDAYTKAQNDALLSLKADKTELVDAYTKTATDALLENKLSVSDQIDAYTKTATDALFDEKLNISDQIDAYTKTATDALLDEKLNISDQIDAYTKTQDDALLALKADKTELTDYIDLQTAQTINGTKQFGNISVSAISKLTKNDASILLAGGGDMLVSSLVSQPQLQEVRDIASGRSRGYVFDTLQDLNDWMAVPDNVANLVIGDNLYIVDSQITDYWWDGTQLRELETQQPDLTNVVSQLGTATGGGNAITDLQIDGNILIPAKNKSFVDVDSDQSITGQKSFTTTIHSVGVSVQDYDNSNVILAGGGVRAIADIQSASYSKSEDDQKFALKADKTQLIDSYSKTETDQKYVDMTTGQTIGGNKIFSLEVRAPTFKLPGYSSDYVVMSGAMKNKSHFVLTDEVDQTVAGTKTFQNNITAPAFIKSDGTNQQVLLANGTTKPLSEFSSGSVDLSNYVKKTGAARQLIYGKLQKGSDSNSEESEDEDYGYITRREMDDAINIQIQNSLANQWVDLSSSFRVADEFVKERVTFYKMGNIYNLTVQVHPKTTITTDVNQSDRPYVGSVQNPYHVTGTNHIELFVAGQYADDMIAYINYINSTLVVKGTSILTWGVSITMTFSGSWTN</sequence>
<proteinExistence type="predicted"/>
<accession>A0A5J4WTE0</accession>
<protein>
    <submittedName>
        <fullName evidence="1">Uncharacterized protein</fullName>
    </submittedName>
</protein>
<reference evidence="1 2" key="1">
    <citation type="submission" date="2019-03" db="EMBL/GenBank/DDBJ databases">
        <title>Single cell metagenomics reveals metabolic interactions within the superorganism composed of flagellate Streblomastix strix and complex community of Bacteroidetes bacteria on its surface.</title>
        <authorList>
            <person name="Treitli S.C."/>
            <person name="Kolisko M."/>
            <person name="Husnik F."/>
            <person name="Keeling P."/>
            <person name="Hampl V."/>
        </authorList>
    </citation>
    <scope>NUCLEOTIDE SEQUENCE [LARGE SCALE GENOMIC DNA]</scope>
    <source>
        <strain evidence="1">ST1C</strain>
    </source>
</reference>
<organism evidence="1 2">
    <name type="scientific">Streblomastix strix</name>
    <dbReference type="NCBI Taxonomy" id="222440"/>
    <lineage>
        <taxon>Eukaryota</taxon>
        <taxon>Metamonada</taxon>
        <taxon>Preaxostyla</taxon>
        <taxon>Oxymonadida</taxon>
        <taxon>Streblomastigidae</taxon>
        <taxon>Streblomastix</taxon>
    </lineage>
</organism>
<dbReference type="Proteomes" id="UP000324800">
    <property type="component" value="Unassembled WGS sequence"/>
</dbReference>
<dbReference type="EMBL" id="SNRW01001092">
    <property type="protein sequence ID" value="KAA6397842.1"/>
    <property type="molecule type" value="Genomic_DNA"/>
</dbReference>
<evidence type="ECO:0000313" key="2">
    <source>
        <dbReference type="Proteomes" id="UP000324800"/>
    </source>
</evidence>
<gene>
    <name evidence="1" type="ORF">EZS28_006628</name>
</gene>
<dbReference type="AlphaFoldDB" id="A0A5J4WTE0"/>
<comment type="caution">
    <text evidence="1">The sequence shown here is derived from an EMBL/GenBank/DDBJ whole genome shotgun (WGS) entry which is preliminary data.</text>
</comment>
<evidence type="ECO:0000313" key="1">
    <source>
        <dbReference type="EMBL" id="KAA6397842.1"/>
    </source>
</evidence>